<protein>
    <submittedName>
        <fullName evidence="2">YndJ family protein</fullName>
    </submittedName>
</protein>
<keyword evidence="1" id="KW-0812">Transmembrane</keyword>
<gene>
    <name evidence="2" type="ORF">ACFSUN_05200</name>
</gene>
<feature type="transmembrane region" description="Helical" evidence="1">
    <location>
        <begin position="174"/>
        <end position="195"/>
    </location>
</feature>
<keyword evidence="1" id="KW-0472">Membrane</keyword>
<feature type="transmembrane region" description="Helical" evidence="1">
    <location>
        <begin position="7"/>
        <end position="23"/>
    </location>
</feature>
<feature type="transmembrane region" description="Helical" evidence="1">
    <location>
        <begin position="201"/>
        <end position="219"/>
    </location>
</feature>
<feature type="transmembrane region" description="Helical" evidence="1">
    <location>
        <begin position="81"/>
        <end position="100"/>
    </location>
</feature>
<evidence type="ECO:0000313" key="2">
    <source>
        <dbReference type="EMBL" id="MFD2628175.1"/>
    </source>
</evidence>
<feature type="transmembrane region" description="Helical" evidence="1">
    <location>
        <begin position="143"/>
        <end position="167"/>
    </location>
</feature>
<dbReference type="Pfam" id="PF14158">
    <property type="entry name" value="YndJ"/>
    <property type="match status" value="1"/>
</dbReference>
<organism evidence="2 3">
    <name type="scientific">Oceanobacillus kapialis</name>
    <dbReference type="NCBI Taxonomy" id="481353"/>
    <lineage>
        <taxon>Bacteria</taxon>
        <taxon>Bacillati</taxon>
        <taxon>Bacillota</taxon>
        <taxon>Bacilli</taxon>
        <taxon>Bacillales</taxon>
        <taxon>Bacillaceae</taxon>
        <taxon>Oceanobacillus</taxon>
    </lineage>
</organism>
<dbReference type="RefSeq" id="WP_379560866.1">
    <property type="nucleotide sequence ID" value="NZ_JBHUMX010000013.1"/>
</dbReference>
<feature type="transmembrane region" description="Helical" evidence="1">
    <location>
        <begin position="264"/>
        <end position="287"/>
    </location>
</feature>
<comment type="caution">
    <text evidence="2">The sequence shown here is derived from an EMBL/GenBank/DDBJ whole genome shotgun (WGS) entry which is preliminary data.</text>
</comment>
<dbReference type="Proteomes" id="UP001597451">
    <property type="component" value="Unassembled WGS sequence"/>
</dbReference>
<evidence type="ECO:0000256" key="1">
    <source>
        <dbReference type="SAM" id="Phobius"/>
    </source>
</evidence>
<proteinExistence type="predicted"/>
<feature type="transmembrane region" description="Helical" evidence="1">
    <location>
        <begin position="231"/>
        <end position="252"/>
    </location>
</feature>
<keyword evidence="1" id="KW-1133">Transmembrane helix</keyword>
<keyword evidence="3" id="KW-1185">Reference proteome</keyword>
<evidence type="ECO:0000313" key="3">
    <source>
        <dbReference type="Proteomes" id="UP001597451"/>
    </source>
</evidence>
<feature type="transmembrane region" description="Helical" evidence="1">
    <location>
        <begin position="112"/>
        <end position="131"/>
    </location>
</feature>
<name>A0ABW5PYE3_9BACI</name>
<dbReference type="EMBL" id="JBHUMX010000013">
    <property type="protein sequence ID" value="MFD2628175.1"/>
    <property type="molecule type" value="Genomic_DNA"/>
</dbReference>
<dbReference type="InterPro" id="IPR025450">
    <property type="entry name" value="YndJ-like"/>
</dbReference>
<sequence length="534" mass="60599">MMTFNKIAIGMIGLFLILTVFGTGPWYYLLLSIAQLVFVPLTLHLIGKREQGFFRILRYAAIAGLIAVFLLEMTQRTHWDAVLALFYLAFTVLVACYGAKRLLQRGFARFEEFMIDIGCMYLAIGGAWYFASVVQMETGFSPILTWLTGIHFHYASFLLPVFAGFLGRLKQNRFYKMAGIAILLAPILVAVGISFAVMLEFLGVILYMIGIYSLIILAWKTSFSRPLQAWLVRLSFSALGISILFSLCYAFGNMTGMFYVTIDFMLRFHGVMNGVLFAMAGLIGWMINCPDAHAGHRSFPVSWIRGERVIGEKILADTKTEHTYNGLVDSMDIYEPQIEGEKLPNSVIDFYENTNEYRLFSQVKWHGWFKPFAWIYQHISKRMRQLNLPFSAKEVEMTGKITSVSETVDGRTKPRAWLRKVNEETVFVAIYSFHEGEGRTYMNIALPLPGSTMMGILALQNKHGNLQLTSKQQKDAPQAGIYLAVGRQVIKLPLEETFVVGEEQDSSLRATHKMHIFSIPFLTIDYRIVHKVVG</sequence>
<feature type="transmembrane region" description="Helical" evidence="1">
    <location>
        <begin position="29"/>
        <end position="47"/>
    </location>
</feature>
<reference evidence="3" key="1">
    <citation type="journal article" date="2019" name="Int. J. Syst. Evol. Microbiol.">
        <title>The Global Catalogue of Microorganisms (GCM) 10K type strain sequencing project: providing services to taxonomists for standard genome sequencing and annotation.</title>
        <authorList>
            <consortium name="The Broad Institute Genomics Platform"/>
            <consortium name="The Broad Institute Genome Sequencing Center for Infectious Disease"/>
            <person name="Wu L."/>
            <person name="Ma J."/>
        </authorList>
    </citation>
    <scope>NUCLEOTIDE SEQUENCE [LARGE SCALE GENOMIC DNA]</scope>
    <source>
        <strain evidence="3">TISTR 1858</strain>
    </source>
</reference>
<accession>A0ABW5PYE3</accession>
<feature type="transmembrane region" description="Helical" evidence="1">
    <location>
        <begin position="56"/>
        <end position="75"/>
    </location>
</feature>